<dbReference type="Proteomes" id="UP001142055">
    <property type="component" value="Chromosome 2"/>
</dbReference>
<dbReference type="SMART" id="SM00737">
    <property type="entry name" value="ML"/>
    <property type="match status" value="1"/>
</dbReference>
<name>A0A9Q0RKI2_BLOTA</name>
<comment type="caution">
    <text evidence="2">The sequence shown here is derived from an EMBL/GenBank/DDBJ whole genome shotgun (WGS) entry which is preliminary data.</text>
</comment>
<protein>
    <recommendedName>
        <fullName evidence="1">MD-2-related lipid-recognition domain-containing protein</fullName>
    </recommendedName>
</protein>
<organism evidence="2 3">
    <name type="scientific">Blomia tropicalis</name>
    <name type="common">Mite</name>
    <dbReference type="NCBI Taxonomy" id="40697"/>
    <lineage>
        <taxon>Eukaryota</taxon>
        <taxon>Metazoa</taxon>
        <taxon>Ecdysozoa</taxon>
        <taxon>Arthropoda</taxon>
        <taxon>Chelicerata</taxon>
        <taxon>Arachnida</taxon>
        <taxon>Acari</taxon>
        <taxon>Acariformes</taxon>
        <taxon>Sarcoptiformes</taxon>
        <taxon>Astigmata</taxon>
        <taxon>Glycyphagoidea</taxon>
        <taxon>Echimyopodidae</taxon>
        <taxon>Blomia</taxon>
    </lineage>
</organism>
<evidence type="ECO:0000313" key="2">
    <source>
        <dbReference type="EMBL" id="KAJ6219203.1"/>
    </source>
</evidence>
<evidence type="ECO:0000259" key="1">
    <source>
        <dbReference type="SMART" id="SM00737"/>
    </source>
</evidence>
<keyword evidence="3" id="KW-1185">Reference proteome</keyword>
<dbReference type="SUPFAM" id="SSF81296">
    <property type="entry name" value="E set domains"/>
    <property type="match status" value="1"/>
</dbReference>
<feature type="domain" description="MD-2-related lipid-recognition" evidence="1">
    <location>
        <begin position="21"/>
        <end position="151"/>
    </location>
</feature>
<reference evidence="2" key="1">
    <citation type="submission" date="2022-12" db="EMBL/GenBank/DDBJ databases">
        <title>Genome assemblies of Blomia tropicalis.</title>
        <authorList>
            <person name="Cui Y."/>
        </authorList>
    </citation>
    <scope>NUCLEOTIDE SEQUENCE</scope>
    <source>
        <tissue evidence="2">Adult mites</tissue>
    </source>
</reference>
<dbReference type="InterPro" id="IPR014756">
    <property type="entry name" value="Ig_E-set"/>
</dbReference>
<proteinExistence type="predicted"/>
<dbReference type="EMBL" id="JAPWDV010000002">
    <property type="protein sequence ID" value="KAJ6219203.1"/>
    <property type="molecule type" value="Genomic_DNA"/>
</dbReference>
<dbReference type="AlphaFoldDB" id="A0A9Q0RKI2"/>
<evidence type="ECO:0000313" key="3">
    <source>
        <dbReference type="Proteomes" id="UP001142055"/>
    </source>
</evidence>
<dbReference type="InterPro" id="IPR003172">
    <property type="entry name" value="ML_dom"/>
</dbReference>
<sequence>MVSNQTVANFIHFDTHESVVFEDCHNGEVKSVSVSGCQHGSKICTFNNGRRHSIGMNFIPEDNFRDIVANAQANLLGILTLHLPKKDVPVCDLVLPNCPLEAGKEYRFENPKLDVQVPWWVPHRIFKRMKLTAVLEDKYTKKTVACMRMLATVQF</sequence>
<dbReference type="Pfam" id="PF02221">
    <property type="entry name" value="E1_DerP2_DerF2"/>
    <property type="match status" value="1"/>
</dbReference>
<dbReference type="Gene3D" id="2.60.40.770">
    <property type="match status" value="1"/>
</dbReference>
<gene>
    <name evidence="2" type="ORF">RDWZM_005015</name>
</gene>
<accession>A0A9Q0RKI2</accession>